<dbReference type="CDD" id="cd01282">
    <property type="entry name" value="HTH_MerR-like_sg3"/>
    <property type="match status" value="1"/>
</dbReference>
<dbReference type="Gene3D" id="1.10.1660.10">
    <property type="match status" value="1"/>
</dbReference>
<dbReference type="STRING" id="630515.SAMN04489812_5905"/>
<keyword evidence="2 5" id="KW-0238">DNA-binding</keyword>
<dbReference type="PRINTS" id="PR00040">
    <property type="entry name" value="HTHMERR"/>
</dbReference>
<dbReference type="SUPFAM" id="SSF46955">
    <property type="entry name" value="Putative DNA-binding domain"/>
    <property type="match status" value="1"/>
</dbReference>
<name>A0A1H2AG59_9ACTN</name>
<evidence type="ECO:0000256" key="2">
    <source>
        <dbReference type="ARBA" id="ARBA00023125"/>
    </source>
</evidence>
<keyword evidence="1" id="KW-0805">Transcription regulation</keyword>
<evidence type="ECO:0000256" key="1">
    <source>
        <dbReference type="ARBA" id="ARBA00023015"/>
    </source>
</evidence>
<dbReference type="GO" id="GO:0003677">
    <property type="term" value="F:DNA binding"/>
    <property type="evidence" value="ECO:0007669"/>
    <property type="project" value="UniProtKB-KW"/>
</dbReference>
<dbReference type="Pfam" id="PF13411">
    <property type="entry name" value="MerR_1"/>
    <property type="match status" value="1"/>
</dbReference>
<accession>A0A1H2AG59</accession>
<feature type="domain" description="HTH merR-type" evidence="4">
    <location>
        <begin position="1"/>
        <end position="68"/>
    </location>
</feature>
<keyword evidence="6" id="KW-1185">Reference proteome</keyword>
<evidence type="ECO:0000256" key="3">
    <source>
        <dbReference type="ARBA" id="ARBA00023163"/>
    </source>
</evidence>
<protein>
    <submittedName>
        <fullName evidence="5">DNA-binding transcriptional regulator, MerR family</fullName>
    </submittedName>
</protein>
<dbReference type="PANTHER" id="PTHR30204:SF94">
    <property type="entry name" value="HEAVY METAL-DEPENDENT TRANSCRIPTIONAL REGULATOR HI_0293-RELATED"/>
    <property type="match status" value="1"/>
</dbReference>
<evidence type="ECO:0000313" key="5">
    <source>
        <dbReference type="EMBL" id="SDT44847.1"/>
    </source>
</evidence>
<keyword evidence="3" id="KW-0804">Transcription</keyword>
<sequence length="131" mass="14697">MQIGELATKAGVSTRSVRYYEQQGLLPARRRANGYREFDEQDLQLVTQIRQLLGTGFTLDDTRPFVECLRSGEPTGDSCPDSVAVYHRKLTELDSEIAELVRRRTDLAEQLARSCPGCAPTPEERDADADH</sequence>
<dbReference type="PROSITE" id="PS00552">
    <property type="entry name" value="HTH_MERR_1"/>
    <property type="match status" value="1"/>
</dbReference>
<dbReference type="EMBL" id="LT629772">
    <property type="protein sequence ID" value="SDT44847.1"/>
    <property type="molecule type" value="Genomic_DNA"/>
</dbReference>
<dbReference type="InterPro" id="IPR047057">
    <property type="entry name" value="MerR_fam"/>
</dbReference>
<dbReference type="PANTHER" id="PTHR30204">
    <property type="entry name" value="REDOX-CYCLING DRUG-SENSING TRANSCRIPTIONAL ACTIVATOR SOXR"/>
    <property type="match status" value="1"/>
</dbReference>
<proteinExistence type="predicted"/>
<dbReference type="GO" id="GO:0003700">
    <property type="term" value="F:DNA-binding transcription factor activity"/>
    <property type="evidence" value="ECO:0007669"/>
    <property type="project" value="InterPro"/>
</dbReference>
<dbReference type="AlphaFoldDB" id="A0A1H2AG59"/>
<dbReference type="Proteomes" id="UP000199103">
    <property type="component" value="Chromosome I"/>
</dbReference>
<dbReference type="InterPro" id="IPR000551">
    <property type="entry name" value="MerR-type_HTH_dom"/>
</dbReference>
<organism evidence="5 6">
    <name type="scientific">Microlunatus soli</name>
    <dbReference type="NCBI Taxonomy" id="630515"/>
    <lineage>
        <taxon>Bacteria</taxon>
        <taxon>Bacillati</taxon>
        <taxon>Actinomycetota</taxon>
        <taxon>Actinomycetes</taxon>
        <taxon>Propionibacteriales</taxon>
        <taxon>Propionibacteriaceae</taxon>
        <taxon>Microlunatus</taxon>
    </lineage>
</organism>
<dbReference type="SMART" id="SM00422">
    <property type="entry name" value="HTH_MERR"/>
    <property type="match status" value="1"/>
</dbReference>
<evidence type="ECO:0000259" key="4">
    <source>
        <dbReference type="PROSITE" id="PS50937"/>
    </source>
</evidence>
<dbReference type="PROSITE" id="PS50937">
    <property type="entry name" value="HTH_MERR_2"/>
    <property type="match status" value="1"/>
</dbReference>
<dbReference type="InterPro" id="IPR009061">
    <property type="entry name" value="DNA-bd_dom_put_sf"/>
</dbReference>
<evidence type="ECO:0000313" key="6">
    <source>
        <dbReference type="Proteomes" id="UP000199103"/>
    </source>
</evidence>
<dbReference type="OrthoDB" id="5242095at2"/>
<reference evidence="5 6" key="1">
    <citation type="submission" date="2016-10" db="EMBL/GenBank/DDBJ databases">
        <authorList>
            <person name="de Groot N.N."/>
        </authorList>
    </citation>
    <scope>NUCLEOTIDE SEQUENCE [LARGE SCALE GENOMIC DNA]</scope>
    <source>
        <strain evidence="5 6">DSM 21800</strain>
    </source>
</reference>
<dbReference type="RefSeq" id="WP_091533376.1">
    <property type="nucleotide sequence ID" value="NZ_LT629772.1"/>
</dbReference>
<gene>
    <name evidence="5" type="ORF">SAMN04489812_5905</name>
</gene>